<dbReference type="KEGG" id="hlc:CHINAEXTREME20940"/>
<gene>
    <name evidence="2" type="ORF">CHINAEXTREME_20940</name>
</gene>
<dbReference type="RefSeq" id="WP_029601778.1">
    <property type="nucleotide sequence ID" value="NZ_AOLZ01000064.1"/>
</dbReference>
<proteinExistence type="predicted"/>
<evidence type="ECO:0000313" key="2">
    <source>
        <dbReference type="EMBL" id="APX00272.1"/>
    </source>
</evidence>
<keyword evidence="1" id="KW-0175">Coiled coil</keyword>
<reference evidence="2 3" key="1">
    <citation type="journal article" date="2011" name="J. Bacteriol.">
        <title>Genome sequence of Halobiforma lacisalsi AJ5, an extremely halophilic archaeon which harbors a bop gene.</title>
        <authorList>
            <person name="Jiang X."/>
            <person name="Wang S."/>
            <person name="Cheng H."/>
            <person name="Huo Y."/>
            <person name="Zhang X."/>
            <person name="Zhu X."/>
            <person name="Han X."/>
            <person name="Ni P."/>
            <person name="Wu M."/>
        </authorList>
    </citation>
    <scope>NUCLEOTIDE SEQUENCE [LARGE SCALE GENOMIC DNA]</scope>
    <source>
        <strain evidence="2 3">AJ5</strain>
        <plasmid evidence="3">phlaj5i</plasmid>
    </source>
</reference>
<evidence type="ECO:0000256" key="1">
    <source>
        <dbReference type="SAM" id="Coils"/>
    </source>
</evidence>
<protein>
    <recommendedName>
        <fullName evidence="4">TRAM domain-containing protein</fullName>
    </recommendedName>
</protein>
<evidence type="ECO:0000313" key="3">
    <source>
        <dbReference type="Proteomes" id="UP000186547"/>
    </source>
</evidence>
<evidence type="ECO:0008006" key="4">
    <source>
        <dbReference type="Google" id="ProtNLM"/>
    </source>
</evidence>
<dbReference type="Proteomes" id="UP000186547">
    <property type="component" value="Plasmid pHLAJ5I"/>
</dbReference>
<dbReference type="AlphaFoldDB" id="A0A1P8LWV6"/>
<organism evidence="2 3">
    <name type="scientific">Natronobacterium lacisalsi AJ5</name>
    <dbReference type="NCBI Taxonomy" id="358396"/>
    <lineage>
        <taxon>Archaea</taxon>
        <taxon>Methanobacteriati</taxon>
        <taxon>Methanobacteriota</taxon>
        <taxon>Stenosarchaea group</taxon>
        <taxon>Halobacteria</taxon>
        <taxon>Halobacteriales</taxon>
        <taxon>Natrialbaceae</taxon>
        <taxon>Natronobacterium</taxon>
    </lineage>
</organism>
<dbReference type="EMBL" id="CP019286">
    <property type="protein sequence ID" value="APX00272.1"/>
    <property type="molecule type" value="Genomic_DNA"/>
</dbReference>
<name>A0A1P8LWV6_NATLA</name>
<accession>A0A1P8LWV6</accession>
<feature type="coiled-coil region" evidence="1">
    <location>
        <begin position="7"/>
        <end position="34"/>
    </location>
</feature>
<sequence length="124" mass="13822">MSSQIEHQDEQQRIAELEQRVATLERLHDDQILEWARRKQQGHEEAKRRDAREKLETGEVRTIVIQSPPGEEGPDAFAKIEGVATFVDPAGQDLPSGATVQAKLTDVRESSANAIALEVLDDQP</sequence>
<dbReference type="GeneID" id="30923646"/>
<geneLocation type="plasmid" evidence="3">
    <name>phlaj5i</name>
</geneLocation>
<keyword evidence="2" id="KW-0614">Plasmid</keyword>